<reference evidence="5" key="1">
    <citation type="submission" date="2021-03" db="EMBL/GenBank/DDBJ databases">
        <title>Alkalibacter marinus sp. nov., isolated from tidal flat sediment.</title>
        <authorList>
            <person name="Namirimu T."/>
            <person name="Yang J.-A."/>
            <person name="Yang S.-H."/>
            <person name="Kim Y.-J."/>
            <person name="Kwon K.K."/>
        </authorList>
    </citation>
    <scope>NUCLEOTIDE SEQUENCE</scope>
    <source>
        <strain evidence="5">ES005</strain>
    </source>
</reference>
<dbReference type="PANTHER" id="PTHR43792">
    <property type="entry name" value="GNAT FAMILY, PUTATIVE (AFU_ORTHOLOGUE AFUA_3G00765)-RELATED-RELATED"/>
    <property type="match status" value="1"/>
</dbReference>
<dbReference type="Proteomes" id="UP000663499">
    <property type="component" value="Chromosome"/>
</dbReference>
<keyword evidence="1" id="KW-0808">Transferase</keyword>
<sequence>MELYTARLILRPWLESDAADLYLYAKDPRVGPIAGWPTHTSVENSREIIGSVLSAEETYAVCLKEDNKAIGSIGLMIGKDSNLDLPETEGEIGYWIGVPFWGQGLIPEAVEELIRYGFQDLKLTKIWCGYFDGNIQSKRVQEKCGFTYHHTNKDIYWELTDDIRTEHVTCLTREDWRI</sequence>
<dbReference type="EMBL" id="CP071444">
    <property type="protein sequence ID" value="QSX09474.1"/>
    <property type="molecule type" value="Genomic_DNA"/>
</dbReference>
<comment type="similarity">
    <text evidence="3">Belongs to the acetyltransferase family. RimJ subfamily.</text>
</comment>
<evidence type="ECO:0000256" key="3">
    <source>
        <dbReference type="ARBA" id="ARBA00038502"/>
    </source>
</evidence>
<dbReference type="KEGG" id="alka:J0B03_05265"/>
<dbReference type="InterPro" id="IPR051531">
    <property type="entry name" value="N-acetyltransferase"/>
</dbReference>
<dbReference type="PROSITE" id="PS51186">
    <property type="entry name" value="GNAT"/>
    <property type="match status" value="1"/>
</dbReference>
<organism evidence="5 6">
    <name type="scientific">Alkalibacter rhizosphaerae</name>
    <dbReference type="NCBI Taxonomy" id="2815577"/>
    <lineage>
        <taxon>Bacteria</taxon>
        <taxon>Bacillati</taxon>
        <taxon>Bacillota</taxon>
        <taxon>Clostridia</taxon>
        <taxon>Eubacteriales</taxon>
        <taxon>Eubacteriaceae</taxon>
        <taxon>Alkalibacter</taxon>
    </lineage>
</organism>
<protein>
    <submittedName>
        <fullName evidence="5">GNAT family N-acetyltransferase</fullName>
    </submittedName>
</protein>
<dbReference type="InterPro" id="IPR016181">
    <property type="entry name" value="Acyl_CoA_acyltransferase"/>
</dbReference>
<keyword evidence="6" id="KW-1185">Reference proteome</keyword>
<accession>A0A975AJ86</accession>
<dbReference type="InterPro" id="IPR000182">
    <property type="entry name" value="GNAT_dom"/>
</dbReference>
<dbReference type="SUPFAM" id="SSF55729">
    <property type="entry name" value="Acyl-CoA N-acyltransferases (Nat)"/>
    <property type="match status" value="1"/>
</dbReference>
<evidence type="ECO:0000256" key="2">
    <source>
        <dbReference type="ARBA" id="ARBA00023315"/>
    </source>
</evidence>
<name>A0A975AJ86_9FIRM</name>
<evidence type="ECO:0000313" key="5">
    <source>
        <dbReference type="EMBL" id="QSX09474.1"/>
    </source>
</evidence>
<proteinExistence type="inferred from homology"/>
<dbReference type="Pfam" id="PF13302">
    <property type="entry name" value="Acetyltransf_3"/>
    <property type="match status" value="1"/>
</dbReference>
<gene>
    <name evidence="5" type="ORF">J0B03_05265</name>
</gene>
<keyword evidence="2" id="KW-0012">Acyltransferase</keyword>
<dbReference type="Gene3D" id="3.40.630.30">
    <property type="match status" value="1"/>
</dbReference>
<dbReference type="PANTHER" id="PTHR43792:SF8">
    <property type="entry name" value="[RIBOSOMAL PROTEIN US5]-ALANINE N-ACETYLTRANSFERASE"/>
    <property type="match status" value="1"/>
</dbReference>
<feature type="domain" description="N-acetyltransferase" evidence="4">
    <location>
        <begin position="8"/>
        <end position="164"/>
    </location>
</feature>
<dbReference type="RefSeq" id="WP_207300807.1">
    <property type="nucleotide sequence ID" value="NZ_CP071444.1"/>
</dbReference>
<dbReference type="AlphaFoldDB" id="A0A975AJ86"/>
<dbReference type="GO" id="GO:0016747">
    <property type="term" value="F:acyltransferase activity, transferring groups other than amino-acyl groups"/>
    <property type="evidence" value="ECO:0007669"/>
    <property type="project" value="InterPro"/>
</dbReference>
<evidence type="ECO:0000313" key="6">
    <source>
        <dbReference type="Proteomes" id="UP000663499"/>
    </source>
</evidence>
<evidence type="ECO:0000259" key="4">
    <source>
        <dbReference type="PROSITE" id="PS51186"/>
    </source>
</evidence>
<evidence type="ECO:0000256" key="1">
    <source>
        <dbReference type="ARBA" id="ARBA00022679"/>
    </source>
</evidence>